<reference evidence="1" key="1">
    <citation type="submission" date="2018-05" db="EMBL/GenBank/DDBJ databases">
        <authorList>
            <person name="Lanie J.A."/>
            <person name="Ng W.-L."/>
            <person name="Kazmierczak K.M."/>
            <person name="Andrzejewski T.M."/>
            <person name="Davidsen T.M."/>
            <person name="Wayne K.J."/>
            <person name="Tettelin H."/>
            <person name="Glass J.I."/>
            <person name="Rusch D."/>
            <person name="Podicherti R."/>
            <person name="Tsui H.-C.T."/>
            <person name="Winkler M.E."/>
        </authorList>
    </citation>
    <scope>NUCLEOTIDE SEQUENCE</scope>
</reference>
<protein>
    <submittedName>
        <fullName evidence="1">Uncharacterized protein</fullName>
    </submittedName>
</protein>
<dbReference type="AlphaFoldDB" id="A0A382CG34"/>
<evidence type="ECO:0000313" key="1">
    <source>
        <dbReference type="EMBL" id="SVB24621.1"/>
    </source>
</evidence>
<gene>
    <name evidence="1" type="ORF">METZ01_LOCUS177475</name>
</gene>
<proteinExistence type="predicted"/>
<organism evidence="1">
    <name type="scientific">marine metagenome</name>
    <dbReference type="NCBI Taxonomy" id="408172"/>
    <lineage>
        <taxon>unclassified sequences</taxon>
        <taxon>metagenomes</taxon>
        <taxon>ecological metagenomes</taxon>
    </lineage>
</organism>
<feature type="non-terminal residue" evidence="1">
    <location>
        <position position="1"/>
    </location>
</feature>
<accession>A0A382CG34</accession>
<sequence length="93" mass="11199">NQIIHKLQENDIKVILFSYPHSKALYTFQPQDLKDFQRMLNNKSNEFSIPVYFLHEKYVDLEIWRETLHIAIHPDAQIYTDDILKIILKEISQ</sequence>
<dbReference type="EMBL" id="UINC01034180">
    <property type="protein sequence ID" value="SVB24621.1"/>
    <property type="molecule type" value="Genomic_DNA"/>
</dbReference>
<name>A0A382CG34_9ZZZZ</name>